<keyword evidence="4" id="KW-0677">Repeat</keyword>
<proteinExistence type="predicted"/>
<dbReference type="InterPro" id="IPR022728">
    <property type="entry name" value="Period_circadian-like_C"/>
</dbReference>
<dbReference type="PROSITE" id="PS50112">
    <property type="entry name" value="PAS"/>
    <property type="match status" value="1"/>
</dbReference>
<dbReference type="InterPro" id="IPR013655">
    <property type="entry name" value="PAS_fold_3"/>
</dbReference>
<feature type="region of interest" description="Disordered" evidence="9">
    <location>
        <begin position="1"/>
        <end position="65"/>
    </location>
</feature>
<dbReference type="FunFam" id="3.30.450.20:FF:000013">
    <property type="entry name" value="Period circadian protein homolog 2"/>
    <property type="match status" value="1"/>
</dbReference>
<dbReference type="GO" id="GO:0000976">
    <property type="term" value="F:transcription cis-regulatory region binding"/>
    <property type="evidence" value="ECO:0007669"/>
    <property type="project" value="TreeGrafter"/>
</dbReference>
<dbReference type="GeneID" id="112848797"/>
<dbReference type="GO" id="GO:0001222">
    <property type="term" value="F:transcription corepressor binding"/>
    <property type="evidence" value="ECO:0007669"/>
    <property type="project" value="TreeGrafter"/>
</dbReference>
<feature type="compositionally biased region" description="Pro residues" evidence="9">
    <location>
        <begin position="799"/>
        <end position="814"/>
    </location>
</feature>
<dbReference type="GO" id="GO:0032922">
    <property type="term" value="P:circadian regulation of gene expression"/>
    <property type="evidence" value="ECO:0007669"/>
    <property type="project" value="TreeGrafter"/>
</dbReference>
<dbReference type="Pfam" id="PF23170">
    <property type="entry name" value="bHLH_PER"/>
    <property type="match status" value="1"/>
</dbReference>
<evidence type="ECO:0000256" key="8">
    <source>
        <dbReference type="ARBA" id="ARBA00023242"/>
    </source>
</evidence>
<keyword evidence="8" id="KW-0539">Nucleus</keyword>
<evidence type="ECO:0000256" key="3">
    <source>
        <dbReference type="ARBA" id="ARBA00022490"/>
    </source>
</evidence>
<evidence type="ECO:0000256" key="4">
    <source>
        <dbReference type="ARBA" id="ARBA00022737"/>
    </source>
</evidence>
<keyword evidence="6" id="KW-0090">Biological rhythms</keyword>
<feature type="compositionally biased region" description="Low complexity" evidence="9">
    <location>
        <begin position="747"/>
        <end position="758"/>
    </location>
</feature>
<evidence type="ECO:0000259" key="10">
    <source>
        <dbReference type="PROSITE" id="PS50112"/>
    </source>
</evidence>
<feature type="domain" description="PAS" evidence="10">
    <location>
        <begin position="300"/>
        <end position="346"/>
    </location>
</feature>
<dbReference type="PANTHER" id="PTHR11269:SF13">
    <property type="entry name" value="PERIOD CIRCADIAN PROTEIN HOMOLOG 3"/>
    <property type="match status" value="1"/>
</dbReference>
<dbReference type="GO" id="GO:0000122">
    <property type="term" value="P:negative regulation of transcription by RNA polymerase II"/>
    <property type="evidence" value="ECO:0007669"/>
    <property type="project" value="TreeGrafter"/>
</dbReference>
<dbReference type="InterPro" id="IPR048814">
    <property type="entry name" value="Per1-3_PAS-A"/>
</dbReference>
<dbReference type="CDD" id="cd00130">
    <property type="entry name" value="PAS"/>
    <property type="match status" value="1"/>
</dbReference>
<dbReference type="SMART" id="SM00091">
    <property type="entry name" value="PAS"/>
    <property type="match status" value="2"/>
</dbReference>
<keyword evidence="7" id="KW-0804">Transcription</keyword>
<evidence type="ECO:0000256" key="6">
    <source>
        <dbReference type="ARBA" id="ARBA00023108"/>
    </source>
</evidence>
<feature type="compositionally biased region" description="Polar residues" evidence="9">
    <location>
        <begin position="54"/>
        <end position="65"/>
    </location>
</feature>
<protein>
    <submittedName>
        <fullName evidence="12">Period circadian protein homolog 3</fullName>
    </submittedName>
</protein>
<feature type="compositionally biased region" description="Basic and acidic residues" evidence="9">
    <location>
        <begin position="911"/>
        <end position="920"/>
    </location>
</feature>
<dbReference type="Pfam" id="PF08447">
    <property type="entry name" value="PAS_3"/>
    <property type="match status" value="1"/>
</dbReference>
<dbReference type="InterPro" id="IPR000014">
    <property type="entry name" value="PAS"/>
</dbReference>
<evidence type="ECO:0000256" key="5">
    <source>
        <dbReference type="ARBA" id="ARBA00023015"/>
    </source>
</evidence>
<feature type="region of interest" description="Disordered" evidence="9">
    <location>
        <begin position="911"/>
        <end position="988"/>
    </location>
</feature>
<dbReference type="AlphaFoldDB" id="A0A6P6GYC5"/>
<dbReference type="InterPro" id="IPR050760">
    <property type="entry name" value="Period_circadian_regulator"/>
</dbReference>
<feature type="region of interest" description="Disordered" evidence="9">
    <location>
        <begin position="607"/>
        <end position="643"/>
    </location>
</feature>
<keyword evidence="11" id="KW-1185">Reference proteome</keyword>
<gene>
    <name evidence="12" type="primary">PER3</name>
</gene>
<evidence type="ECO:0000256" key="7">
    <source>
        <dbReference type="ARBA" id="ARBA00023163"/>
    </source>
</evidence>
<evidence type="ECO:0000256" key="2">
    <source>
        <dbReference type="ARBA" id="ARBA00004496"/>
    </source>
</evidence>
<dbReference type="KEGG" id="pcoo:112848797"/>
<dbReference type="GO" id="GO:0005737">
    <property type="term" value="C:cytoplasm"/>
    <property type="evidence" value="ECO:0007669"/>
    <property type="project" value="UniProtKB-SubCell"/>
</dbReference>
<evidence type="ECO:0000256" key="1">
    <source>
        <dbReference type="ARBA" id="ARBA00004123"/>
    </source>
</evidence>
<keyword evidence="5" id="KW-0805">Transcription regulation</keyword>
<sequence>MDPCEDLERSSHKSLDSRETGPPELEGPRACDPEALGKGHEEMWSQKYHLQSPRAESSNSEWQNRNRVSEELMMVVQEMKKYFPSERPNKPSTLDALNYALRCVHSFLANSEFFQILRPDGAPRANVTTYSLEELSTVASEHASENTDTFVAVFSFLSGRLVHVSEQAASILNCKKDFLESSHFVELLAPQDVRVFCAHTVHAQLPFWNSWTQRAASQYEFALVKSFFCRIRGGEVREQEKRYYPFRIIPYLMRIHVSTQREPESCCLTLVEKVRSGYEAPRIPMDKRIFTTTHTPGCVFLEIDERAVSLPGYLPQDLLGTSILAYMHPEDRSLMVAIHQKVLKYAGHPPFEHSPIRFRTQNGDYVILDSSWSSFVNPWSQKVSFIIGRHKVRTSPLNEDVFATQIKKTNHNDKDVTELQEQIHKLLLQPVHKSASDSCGSPGGSTSQEQRVRGASSGEAGGPRAAHAHREPLTLQQVSASLNKIKNLGQQLYIESTAKSPDKQVTAMRTGRLGGGECIKVSSAFQTLKDDSMHVESSEDWRKDQHSPSYQQINCIDSVIRYLRSCDVPALKRKSASSSSSLDRQDHKASDAQTLHGNASALLASQRMAAPQTPATAHLKMSTARRSADAAGRAPRSLSPAALSLGSGTSQCSYGSTVVHAPPPESATLAEDAVPACEPWTPCSHPGPRTSEEFQHVGLTKAMLSAHAQNEEQNYVDKFREKILSSPYRACLPQESRSKAKHLYVQGSSASKQSSAAGGKKGKHKGKKLPQLPGSSGTKDAFCPHLRGDEGTSRTHSPGAPPPPPLRGPPSFPAPPPLYLDTLMTIFLHEPPVCPLLSPSFPPYPFLGAPDSSEIPPSASAVAARLEPLWSVLSRRRAEWKWETPREEHALTTSRSSSPLWLNLLQEDTLRSRESSDQMRRGICPEAEDRVVGNSGNKNSYTALLHEESPSKTGSAASGSSDHSIYSTSGDYSSEITSEGQQSQDVQKKETFPGFAEESMWRMIKQTPECILMTYQVPERVKETVLKGDLERLVGMRPQQPQFSRTQREELAKVHSWIQSQAVPRDRHPGLCHLRKQRFPW</sequence>
<dbReference type="Gene3D" id="3.30.450.20">
    <property type="entry name" value="PAS domain"/>
    <property type="match status" value="2"/>
</dbReference>
<dbReference type="CTD" id="8863"/>
<feature type="compositionally biased region" description="Basic and acidic residues" evidence="9">
    <location>
        <begin position="1"/>
        <end position="44"/>
    </location>
</feature>
<keyword evidence="3" id="KW-0963">Cytoplasm</keyword>
<evidence type="ECO:0000313" key="11">
    <source>
        <dbReference type="Proteomes" id="UP000515131"/>
    </source>
</evidence>
<dbReference type="SUPFAM" id="SSF55785">
    <property type="entry name" value="PYP-like sensor domain (PAS domain)"/>
    <property type="match status" value="1"/>
</dbReference>
<comment type="subcellular location">
    <subcellularLocation>
        <location evidence="2">Cytoplasm</location>
    </subcellularLocation>
    <subcellularLocation>
        <location evidence="1">Nucleus</location>
    </subcellularLocation>
</comment>
<dbReference type="RefSeq" id="XP_025768383.1">
    <property type="nucleotide sequence ID" value="XM_025912598.1"/>
</dbReference>
<dbReference type="InterPro" id="IPR035965">
    <property type="entry name" value="PAS-like_dom_sf"/>
</dbReference>
<feature type="compositionally biased region" description="Polar residues" evidence="9">
    <location>
        <begin position="436"/>
        <end position="449"/>
    </location>
</feature>
<dbReference type="Pfam" id="PF21353">
    <property type="entry name" value="Per3-like_PAS-A"/>
    <property type="match status" value="1"/>
</dbReference>
<dbReference type="InterPro" id="IPR057310">
    <property type="entry name" value="PER1-3_bHLH"/>
</dbReference>
<name>A0A6P6GYC5_PUMCO</name>
<feature type="region of interest" description="Disordered" evidence="9">
    <location>
        <begin position="433"/>
        <end position="470"/>
    </location>
</feature>
<dbReference type="GO" id="GO:0043153">
    <property type="term" value="P:entrainment of circadian clock by photoperiod"/>
    <property type="evidence" value="ECO:0007669"/>
    <property type="project" value="TreeGrafter"/>
</dbReference>
<feature type="compositionally biased region" description="Polar residues" evidence="9">
    <location>
        <begin position="951"/>
        <end position="985"/>
    </location>
</feature>
<feature type="region of interest" description="Disordered" evidence="9">
    <location>
        <begin position="742"/>
        <end position="814"/>
    </location>
</feature>
<evidence type="ECO:0000313" key="12">
    <source>
        <dbReference type="RefSeq" id="XP_025768383.1"/>
    </source>
</evidence>
<dbReference type="FunFam" id="3.30.450.20:FF:000004">
    <property type="entry name" value="Period circadian protein homolog 3"/>
    <property type="match status" value="1"/>
</dbReference>
<dbReference type="Proteomes" id="UP000515131">
    <property type="component" value="Unplaced"/>
</dbReference>
<dbReference type="Pfam" id="PF12114">
    <property type="entry name" value="Period_C"/>
    <property type="match status" value="1"/>
</dbReference>
<dbReference type="PANTHER" id="PTHR11269">
    <property type="entry name" value="PERIOD CIRCADIAN PROTEIN"/>
    <property type="match status" value="1"/>
</dbReference>
<feature type="compositionally biased region" description="Low complexity" evidence="9">
    <location>
        <begin position="633"/>
        <end position="643"/>
    </location>
</feature>
<dbReference type="GO" id="GO:0005634">
    <property type="term" value="C:nucleus"/>
    <property type="evidence" value="ECO:0007669"/>
    <property type="project" value="UniProtKB-SubCell"/>
</dbReference>
<accession>A0A6P6GYC5</accession>
<reference evidence="12" key="1">
    <citation type="submission" date="2025-08" db="UniProtKB">
        <authorList>
            <consortium name="RefSeq"/>
        </authorList>
    </citation>
    <scope>IDENTIFICATION</scope>
    <source>
        <tissue evidence="12">Blood</tissue>
    </source>
</reference>
<organism evidence="11 12">
    <name type="scientific">Puma concolor</name>
    <name type="common">Mountain lion</name>
    <name type="synonym">Felis concolor</name>
    <dbReference type="NCBI Taxonomy" id="9696"/>
    <lineage>
        <taxon>Eukaryota</taxon>
        <taxon>Metazoa</taxon>
        <taxon>Chordata</taxon>
        <taxon>Craniata</taxon>
        <taxon>Vertebrata</taxon>
        <taxon>Euteleostomi</taxon>
        <taxon>Mammalia</taxon>
        <taxon>Eutheria</taxon>
        <taxon>Laurasiatheria</taxon>
        <taxon>Carnivora</taxon>
        <taxon>Feliformia</taxon>
        <taxon>Felidae</taxon>
        <taxon>Felinae</taxon>
        <taxon>Puma</taxon>
    </lineage>
</organism>
<evidence type="ECO:0000256" key="9">
    <source>
        <dbReference type="SAM" id="MobiDB-lite"/>
    </source>
</evidence>